<feature type="domain" description="SEC63" evidence="7">
    <location>
        <begin position="87"/>
        <end position="210"/>
    </location>
</feature>
<evidence type="ECO:0000259" key="7">
    <source>
        <dbReference type="Pfam" id="PF02889"/>
    </source>
</evidence>
<dbReference type="EMBL" id="JASCZI010243157">
    <property type="protein sequence ID" value="MED6212778.1"/>
    <property type="molecule type" value="Genomic_DNA"/>
</dbReference>
<evidence type="ECO:0000256" key="3">
    <source>
        <dbReference type="ARBA" id="ARBA00022692"/>
    </source>
</evidence>
<gene>
    <name evidence="8" type="primary">ERDJ2A_2</name>
    <name evidence="8" type="ORF">PIB30_086793</name>
</gene>
<evidence type="ECO:0000256" key="1">
    <source>
        <dbReference type="ARBA" id="ARBA00004141"/>
    </source>
</evidence>
<comment type="caution">
    <text evidence="8">The sequence shown here is derived from an EMBL/GenBank/DDBJ whole genome shotgun (WGS) entry which is preliminary data.</text>
</comment>
<keyword evidence="4 6" id="KW-1133">Transmembrane helix</keyword>
<sequence>AHKYFVEFIAKAYQALTDPIARENYEKYGHPDGRQGFQMGIALPQFLLNIDGASGGILLLWIVGVCILLPLVIAVIYLSRSSKYTGNYVMHQTLSTYYYLMKPSLAPSKVMDVFIKAAEYMEIPVRRTDDEPLQKLFMLVRSELNLDLKNIKQEQAKFWKQHPALVKTELLVQAQLTREFAALSPSLQSDFKRILETAPRLLEELMKIAIIIHKGDLFHVLISVGPTNGFILHLV</sequence>
<proteinExistence type="predicted"/>
<comment type="subcellular location">
    <subcellularLocation>
        <location evidence="2">Endomembrane system</location>
    </subcellularLocation>
    <subcellularLocation>
        <location evidence="1">Membrane</location>
        <topology evidence="1">Multi-pass membrane protein</topology>
    </subcellularLocation>
</comment>
<dbReference type="SUPFAM" id="SSF46565">
    <property type="entry name" value="Chaperone J-domain"/>
    <property type="match status" value="1"/>
</dbReference>
<protein>
    <submittedName>
        <fullName evidence="8">DnaJ protein erdj2a</fullName>
    </submittedName>
</protein>
<dbReference type="PANTHER" id="PTHR24075">
    <property type="entry name" value="SEC63 DOMAIN-CONTAINING"/>
    <property type="match status" value="1"/>
</dbReference>
<dbReference type="InterPro" id="IPR004179">
    <property type="entry name" value="Sec63-dom"/>
</dbReference>
<evidence type="ECO:0000256" key="2">
    <source>
        <dbReference type="ARBA" id="ARBA00004308"/>
    </source>
</evidence>
<evidence type="ECO:0000313" key="9">
    <source>
        <dbReference type="Proteomes" id="UP001341840"/>
    </source>
</evidence>
<reference evidence="8 9" key="1">
    <citation type="journal article" date="2023" name="Plants (Basel)">
        <title>Bridging the Gap: Combining Genomics and Transcriptomics Approaches to Understand Stylosanthes scabra, an Orphan Legume from the Brazilian Caatinga.</title>
        <authorList>
            <person name="Ferreira-Neto J.R.C."/>
            <person name="da Silva M.D."/>
            <person name="Binneck E."/>
            <person name="de Melo N.F."/>
            <person name="da Silva R.H."/>
            <person name="de Melo A.L.T.M."/>
            <person name="Pandolfi V."/>
            <person name="Bustamante F.O."/>
            <person name="Brasileiro-Vidal A.C."/>
            <person name="Benko-Iseppon A.M."/>
        </authorList>
    </citation>
    <scope>NUCLEOTIDE SEQUENCE [LARGE SCALE GENOMIC DNA]</scope>
    <source>
        <tissue evidence="8">Leaves</tissue>
    </source>
</reference>
<dbReference type="Proteomes" id="UP001341840">
    <property type="component" value="Unassembled WGS sequence"/>
</dbReference>
<keyword evidence="5 6" id="KW-0472">Membrane</keyword>
<evidence type="ECO:0000256" key="4">
    <source>
        <dbReference type="ARBA" id="ARBA00022989"/>
    </source>
</evidence>
<dbReference type="Gene3D" id="1.10.3380.10">
    <property type="entry name" value="Sec63 N-terminal domain-like domain"/>
    <property type="match status" value="1"/>
</dbReference>
<keyword evidence="3 6" id="KW-0812">Transmembrane</keyword>
<keyword evidence="9" id="KW-1185">Reference proteome</keyword>
<evidence type="ECO:0000313" key="8">
    <source>
        <dbReference type="EMBL" id="MED6212778.1"/>
    </source>
</evidence>
<dbReference type="InterPro" id="IPR036869">
    <property type="entry name" value="J_dom_sf"/>
</dbReference>
<feature type="transmembrane region" description="Helical" evidence="6">
    <location>
        <begin position="57"/>
        <end position="78"/>
    </location>
</feature>
<accession>A0ABU6YV45</accession>
<dbReference type="PANTHER" id="PTHR24075:SF0">
    <property type="entry name" value="TRANSLOCATION PROTEIN SEC63 HOMOLOG"/>
    <property type="match status" value="1"/>
</dbReference>
<evidence type="ECO:0000256" key="5">
    <source>
        <dbReference type="ARBA" id="ARBA00023136"/>
    </source>
</evidence>
<dbReference type="SUPFAM" id="SSF158702">
    <property type="entry name" value="Sec63 N-terminal domain-like"/>
    <property type="match status" value="1"/>
</dbReference>
<feature type="non-terminal residue" evidence="8">
    <location>
        <position position="1"/>
    </location>
</feature>
<dbReference type="Pfam" id="PF02889">
    <property type="entry name" value="Sec63"/>
    <property type="match status" value="1"/>
</dbReference>
<name>A0ABU6YV45_9FABA</name>
<organism evidence="8 9">
    <name type="scientific">Stylosanthes scabra</name>
    <dbReference type="NCBI Taxonomy" id="79078"/>
    <lineage>
        <taxon>Eukaryota</taxon>
        <taxon>Viridiplantae</taxon>
        <taxon>Streptophyta</taxon>
        <taxon>Embryophyta</taxon>
        <taxon>Tracheophyta</taxon>
        <taxon>Spermatophyta</taxon>
        <taxon>Magnoliopsida</taxon>
        <taxon>eudicotyledons</taxon>
        <taxon>Gunneridae</taxon>
        <taxon>Pentapetalae</taxon>
        <taxon>rosids</taxon>
        <taxon>fabids</taxon>
        <taxon>Fabales</taxon>
        <taxon>Fabaceae</taxon>
        <taxon>Papilionoideae</taxon>
        <taxon>50 kb inversion clade</taxon>
        <taxon>dalbergioids sensu lato</taxon>
        <taxon>Dalbergieae</taxon>
        <taxon>Pterocarpus clade</taxon>
        <taxon>Stylosanthes</taxon>
    </lineage>
</organism>
<evidence type="ECO:0000256" key="6">
    <source>
        <dbReference type="SAM" id="Phobius"/>
    </source>
</evidence>